<protein>
    <submittedName>
        <fullName evidence="1">Uncharacterized protein</fullName>
    </submittedName>
</protein>
<reference evidence="1 2" key="1">
    <citation type="journal article" date="2020" name="bioRxiv">
        <title>Whole genome comparisons of ergot fungi reveals the divergence and evolution of species within the genus Claviceps are the result of varying mechanisms driving genome evolution and host range expansion.</title>
        <authorList>
            <person name="Wyka S.A."/>
            <person name="Mondo S.J."/>
            <person name="Liu M."/>
            <person name="Dettman J."/>
            <person name="Nalam V."/>
            <person name="Broders K.D."/>
        </authorList>
    </citation>
    <scope>NUCLEOTIDE SEQUENCE [LARGE SCALE GENOMIC DNA]</scope>
    <source>
        <strain evidence="1 2">LM583</strain>
    </source>
</reference>
<evidence type="ECO:0000313" key="1">
    <source>
        <dbReference type="EMBL" id="KAG5955442.1"/>
    </source>
</evidence>
<proteinExistence type="predicted"/>
<sequence>MIIFPKNVPIVYQRLPPEDVQSLGNGSNKKLPYHQGYDDITINEAEEVLCPLPETGGTKANLQTSAPLDLEKFIVDIESDDGHSLKLSRTSRLDVHEPT</sequence>
<dbReference type="EMBL" id="SRPR01000257">
    <property type="protein sequence ID" value="KAG5955442.1"/>
    <property type="molecule type" value="Genomic_DNA"/>
</dbReference>
<name>A0ABQ7P6R9_9HYPO</name>
<organism evidence="1 2">
    <name type="scientific">Claviceps arundinis</name>
    <dbReference type="NCBI Taxonomy" id="1623583"/>
    <lineage>
        <taxon>Eukaryota</taxon>
        <taxon>Fungi</taxon>
        <taxon>Dikarya</taxon>
        <taxon>Ascomycota</taxon>
        <taxon>Pezizomycotina</taxon>
        <taxon>Sordariomycetes</taxon>
        <taxon>Hypocreomycetidae</taxon>
        <taxon>Hypocreales</taxon>
        <taxon>Clavicipitaceae</taxon>
        <taxon>Claviceps</taxon>
    </lineage>
</organism>
<dbReference type="Proteomes" id="UP000742024">
    <property type="component" value="Unassembled WGS sequence"/>
</dbReference>
<gene>
    <name evidence="1" type="ORF">E4U57_003430</name>
</gene>
<keyword evidence="2" id="KW-1185">Reference proteome</keyword>
<accession>A0ABQ7P6R9</accession>
<evidence type="ECO:0000313" key="2">
    <source>
        <dbReference type="Proteomes" id="UP000742024"/>
    </source>
</evidence>
<comment type="caution">
    <text evidence="1">The sequence shown here is derived from an EMBL/GenBank/DDBJ whole genome shotgun (WGS) entry which is preliminary data.</text>
</comment>